<keyword evidence="15" id="KW-1185">Reference proteome</keyword>
<dbReference type="GO" id="GO:0015280">
    <property type="term" value="F:ligand-gated sodium channel activity"/>
    <property type="evidence" value="ECO:0007669"/>
    <property type="project" value="TreeGrafter"/>
</dbReference>
<keyword evidence="3 12" id="KW-0813">Transport</keyword>
<name>A0A8S4RD69_9NEOP</name>
<sequence>MERSNHYFEIWWQGIKSLPETTSIHGFRFIGDLKRHWIERLFWLCFVILSWYGSSLLIKAQYRAFQNNPISFVVETTYKDWNTQFPSVAVCENDNSLRIENISDSLWGPDHDFNMEEVLKEISYFKGVTYYTSEYCGATDPLEECFSNNLTYYASLLRSPCREVMSNCSWNNKSFDCCAYFRPMETEFGTCFAINSIQGSEKNVPKYEMTSNTTTGVGVIKFYMMIPAKVYILNEEEVPSLTSLDSNVLPITLDLNHRRLITVRNIENDADARMISPEKRKCRYIDENTLQVYPYYSYTACTVQCRKEAQMRLCNCSNFFMPKTQEEEKCNISGVICMNNHADDITVLKASWSHHKGLYCDCLPSCTEAEISVVKDIKEPNVLKYSTVQIELSSLPSERYRRNVVRGVLDLVVSTGGTGGLFLGASLLSFVELLYILLIRPFCDVYKQRHDDPWHRKYGTRQIKDNKFALNRNFAFRKT</sequence>
<evidence type="ECO:0000256" key="9">
    <source>
        <dbReference type="ARBA" id="ARBA00023136"/>
    </source>
</evidence>
<evidence type="ECO:0000256" key="3">
    <source>
        <dbReference type="ARBA" id="ARBA00022448"/>
    </source>
</evidence>
<dbReference type="Proteomes" id="UP000838756">
    <property type="component" value="Unassembled WGS sequence"/>
</dbReference>
<evidence type="ECO:0000256" key="8">
    <source>
        <dbReference type="ARBA" id="ARBA00023065"/>
    </source>
</evidence>
<dbReference type="PANTHER" id="PTHR11690">
    <property type="entry name" value="AMILORIDE-SENSITIVE SODIUM CHANNEL-RELATED"/>
    <property type="match status" value="1"/>
</dbReference>
<reference evidence="14" key="1">
    <citation type="submission" date="2022-03" db="EMBL/GenBank/DDBJ databases">
        <authorList>
            <person name="Lindestad O."/>
        </authorList>
    </citation>
    <scope>NUCLEOTIDE SEQUENCE</scope>
</reference>
<dbReference type="InterPro" id="IPR001873">
    <property type="entry name" value="ENaC"/>
</dbReference>
<dbReference type="Gene3D" id="2.60.470.10">
    <property type="entry name" value="Acid-sensing ion channels like domains"/>
    <property type="match status" value="1"/>
</dbReference>
<comment type="subcellular location">
    <subcellularLocation>
        <location evidence="1">Membrane</location>
        <topology evidence="1">Multi-pass membrane protein</topology>
    </subcellularLocation>
</comment>
<evidence type="ECO:0000256" key="12">
    <source>
        <dbReference type="RuleBase" id="RU000679"/>
    </source>
</evidence>
<keyword evidence="9 13" id="KW-0472">Membrane</keyword>
<keyword evidence="11 12" id="KW-0407">Ion channel</keyword>
<evidence type="ECO:0000313" key="15">
    <source>
        <dbReference type="Proteomes" id="UP000838756"/>
    </source>
</evidence>
<keyword evidence="5 12" id="KW-0812">Transmembrane</keyword>
<accession>A0A8S4RD69</accession>
<dbReference type="Pfam" id="PF00858">
    <property type="entry name" value="ASC"/>
    <property type="match status" value="1"/>
</dbReference>
<keyword evidence="6 13" id="KW-1133">Transmembrane helix</keyword>
<dbReference type="Gene3D" id="1.10.287.770">
    <property type="entry name" value="YojJ-like"/>
    <property type="match status" value="1"/>
</dbReference>
<evidence type="ECO:0000256" key="1">
    <source>
        <dbReference type="ARBA" id="ARBA00004141"/>
    </source>
</evidence>
<keyword evidence="10 12" id="KW-0739">Sodium transport</keyword>
<evidence type="ECO:0000256" key="5">
    <source>
        <dbReference type="ARBA" id="ARBA00022692"/>
    </source>
</evidence>
<evidence type="ECO:0000256" key="10">
    <source>
        <dbReference type="ARBA" id="ARBA00023201"/>
    </source>
</evidence>
<evidence type="ECO:0000256" key="11">
    <source>
        <dbReference type="ARBA" id="ARBA00023303"/>
    </source>
</evidence>
<dbReference type="GO" id="GO:0005886">
    <property type="term" value="C:plasma membrane"/>
    <property type="evidence" value="ECO:0007669"/>
    <property type="project" value="TreeGrafter"/>
</dbReference>
<gene>
    <name evidence="14" type="primary">jg16601</name>
    <name evidence="14" type="ORF">PAEG_LOCUS11016</name>
</gene>
<comment type="caution">
    <text evidence="14">The sequence shown here is derived from an EMBL/GenBank/DDBJ whole genome shotgun (WGS) entry which is preliminary data.</text>
</comment>
<protein>
    <submittedName>
        <fullName evidence="14">Jg16601 protein</fullName>
    </submittedName>
</protein>
<keyword evidence="7" id="KW-0915">Sodium</keyword>
<feature type="transmembrane region" description="Helical" evidence="13">
    <location>
        <begin position="419"/>
        <end position="439"/>
    </location>
</feature>
<keyword evidence="4 12" id="KW-0894">Sodium channel</keyword>
<evidence type="ECO:0000256" key="7">
    <source>
        <dbReference type="ARBA" id="ARBA00023053"/>
    </source>
</evidence>
<comment type="similarity">
    <text evidence="2 12">Belongs to the amiloride-sensitive sodium channel (TC 1.A.6) family.</text>
</comment>
<keyword evidence="8 12" id="KW-0406">Ion transport</keyword>
<dbReference type="EMBL" id="CAKXAJ010024920">
    <property type="protein sequence ID" value="CAH2232834.1"/>
    <property type="molecule type" value="Genomic_DNA"/>
</dbReference>
<dbReference type="OrthoDB" id="5874059at2759"/>
<dbReference type="AlphaFoldDB" id="A0A8S4RD69"/>
<dbReference type="PANTHER" id="PTHR11690:SF175">
    <property type="entry name" value="PICKPOCKET 13-RELATED"/>
    <property type="match status" value="1"/>
</dbReference>
<evidence type="ECO:0000256" key="2">
    <source>
        <dbReference type="ARBA" id="ARBA00007193"/>
    </source>
</evidence>
<proteinExistence type="inferred from homology"/>
<evidence type="ECO:0000313" key="14">
    <source>
        <dbReference type="EMBL" id="CAH2232834.1"/>
    </source>
</evidence>
<evidence type="ECO:0000256" key="4">
    <source>
        <dbReference type="ARBA" id="ARBA00022461"/>
    </source>
</evidence>
<organism evidence="14 15">
    <name type="scientific">Pararge aegeria aegeria</name>
    <dbReference type="NCBI Taxonomy" id="348720"/>
    <lineage>
        <taxon>Eukaryota</taxon>
        <taxon>Metazoa</taxon>
        <taxon>Ecdysozoa</taxon>
        <taxon>Arthropoda</taxon>
        <taxon>Hexapoda</taxon>
        <taxon>Insecta</taxon>
        <taxon>Pterygota</taxon>
        <taxon>Neoptera</taxon>
        <taxon>Endopterygota</taxon>
        <taxon>Lepidoptera</taxon>
        <taxon>Glossata</taxon>
        <taxon>Ditrysia</taxon>
        <taxon>Papilionoidea</taxon>
        <taxon>Nymphalidae</taxon>
        <taxon>Satyrinae</taxon>
        <taxon>Satyrini</taxon>
        <taxon>Parargina</taxon>
        <taxon>Pararge</taxon>
    </lineage>
</organism>
<evidence type="ECO:0000256" key="6">
    <source>
        <dbReference type="ARBA" id="ARBA00022989"/>
    </source>
</evidence>
<evidence type="ECO:0000256" key="13">
    <source>
        <dbReference type="SAM" id="Phobius"/>
    </source>
</evidence>